<dbReference type="Proteomes" id="UP000018217">
    <property type="component" value="Unassembled WGS sequence"/>
</dbReference>
<reference evidence="1 2" key="1">
    <citation type="journal article" date="2013" name="Syst. Appl. Microbiol.">
        <title>Phylogenetic position and virulence apparatus of the pear flower necrosis pathogen Erwinia piriflorinigrans CFBP 5888T as assessed by comparative genomics.</title>
        <authorList>
            <person name="Smits T.H."/>
            <person name="Rezzonico F."/>
            <person name="Lopez M.M."/>
            <person name="Blom J."/>
            <person name="Goesmann A."/>
            <person name="Frey J.E."/>
            <person name="Duffy B."/>
        </authorList>
    </citation>
    <scope>NUCLEOTIDE SEQUENCE [LARGE SCALE GENOMIC DNA]</scope>
    <source>
        <strain evidence="2">CFBP5888</strain>
    </source>
</reference>
<evidence type="ECO:0000313" key="2">
    <source>
        <dbReference type="Proteomes" id="UP000018217"/>
    </source>
</evidence>
<name>V5Z909_9GAMM</name>
<comment type="caution">
    <text evidence="1">The sequence shown here is derived from an EMBL/GenBank/DDBJ whole genome shotgun (WGS) entry which is preliminary data.</text>
</comment>
<evidence type="ECO:0000313" key="1">
    <source>
        <dbReference type="EMBL" id="CCG87862.1"/>
    </source>
</evidence>
<keyword evidence="2" id="KW-1185">Reference proteome</keyword>
<dbReference type="EMBL" id="CAHS01000015">
    <property type="protein sequence ID" value="CCG87862.1"/>
    <property type="molecule type" value="Genomic_DNA"/>
</dbReference>
<gene>
    <name evidence="1" type="ORF">EPIR_2499</name>
</gene>
<organism evidence="1 2">
    <name type="scientific">Erwinia piriflorinigrans CFBP 5888</name>
    <dbReference type="NCBI Taxonomy" id="1161919"/>
    <lineage>
        <taxon>Bacteria</taxon>
        <taxon>Pseudomonadati</taxon>
        <taxon>Pseudomonadota</taxon>
        <taxon>Gammaproteobacteria</taxon>
        <taxon>Enterobacterales</taxon>
        <taxon>Erwiniaceae</taxon>
        <taxon>Erwinia</taxon>
    </lineage>
</organism>
<dbReference type="AlphaFoldDB" id="V5Z909"/>
<accession>V5Z909</accession>
<protein>
    <submittedName>
        <fullName evidence="1">Uncharacterized protein</fullName>
    </submittedName>
</protein>
<sequence length="35" mass="3664">MPDSAEMILFKQAVPDGMACFDSVGLITDSSSRSG</sequence>
<proteinExistence type="predicted"/>